<comment type="caution">
    <text evidence="2">The sequence shown here is derived from an EMBL/GenBank/DDBJ whole genome shotgun (WGS) entry which is preliminary data.</text>
</comment>
<organism evidence="2">
    <name type="scientific">Bacteroides intestinalis</name>
    <dbReference type="NCBI Taxonomy" id="329854"/>
    <lineage>
        <taxon>Bacteria</taxon>
        <taxon>Pseudomonadati</taxon>
        <taxon>Bacteroidota</taxon>
        <taxon>Bacteroidia</taxon>
        <taxon>Bacteroidales</taxon>
        <taxon>Bacteroidaceae</taxon>
        <taxon>Bacteroides</taxon>
    </lineage>
</organism>
<proteinExistence type="predicted"/>
<gene>
    <name evidence="2" type="ORF">HMPREF2531_01427</name>
</gene>
<accession>A0A139LPK8</accession>
<dbReference type="Proteomes" id="UP000070319">
    <property type="component" value="Unassembled WGS sequence"/>
</dbReference>
<evidence type="ECO:0000313" key="3">
    <source>
        <dbReference type="Proteomes" id="UP000070319"/>
    </source>
</evidence>
<feature type="chain" id="PRO_5007487424" description="Lipoprotein" evidence="1">
    <location>
        <begin position="25"/>
        <end position="185"/>
    </location>
</feature>
<protein>
    <recommendedName>
        <fullName evidence="4">Lipoprotein</fullName>
    </recommendedName>
</protein>
<evidence type="ECO:0000256" key="1">
    <source>
        <dbReference type="SAM" id="SignalP"/>
    </source>
</evidence>
<dbReference type="RefSeq" id="WP_061434970.1">
    <property type="nucleotide sequence ID" value="NZ_KQ968688.1"/>
</dbReference>
<dbReference type="EMBL" id="LTDF01000058">
    <property type="protein sequence ID" value="KXT53387.1"/>
    <property type="molecule type" value="Genomic_DNA"/>
</dbReference>
<evidence type="ECO:0008006" key="4">
    <source>
        <dbReference type="Google" id="ProtNLM"/>
    </source>
</evidence>
<feature type="signal peptide" evidence="1">
    <location>
        <begin position="1"/>
        <end position="24"/>
    </location>
</feature>
<sequence>MRTKYMLLLSITAFIFCCVSCRSSQNIPRKIDNHSIVPDSQVVVLLGDTICQFVYSPTEVIGYKMRPQKAEQDTLIAQYAIDYKIGELAASYYSILQFFLQDILNYDQSGSIVKTPFEPNIAIKFVDENKEELYLLVAFNGNQLAFVKDDKVYCRQQYVHARYLVKFALGLLPDNEYLKTLLKLP</sequence>
<name>A0A139LPK8_9BACE</name>
<dbReference type="AlphaFoldDB" id="A0A139LPK8"/>
<keyword evidence="1" id="KW-0732">Signal</keyword>
<dbReference type="PATRIC" id="fig|329854.7.peg.1454"/>
<reference evidence="2 3" key="1">
    <citation type="submission" date="2016-02" db="EMBL/GenBank/DDBJ databases">
        <authorList>
            <person name="Wen L."/>
            <person name="He K."/>
            <person name="Yang H."/>
        </authorList>
    </citation>
    <scope>NUCLEOTIDE SEQUENCE [LARGE SCALE GENOMIC DNA]</scope>
    <source>
        <strain evidence="2 3">KLE1704</strain>
    </source>
</reference>
<evidence type="ECO:0000313" key="2">
    <source>
        <dbReference type="EMBL" id="KXT53387.1"/>
    </source>
</evidence>